<dbReference type="GO" id="GO:0005615">
    <property type="term" value="C:extracellular space"/>
    <property type="evidence" value="ECO:0007669"/>
    <property type="project" value="TreeGrafter"/>
</dbReference>
<dbReference type="EMBL" id="DTHG01000005">
    <property type="protein sequence ID" value="HGW90965.1"/>
    <property type="molecule type" value="Genomic_DNA"/>
</dbReference>
<dbReference type="Pfam" id="PF00246">
    <property type="entry name" value="Peptidase_M14"/>
    <property type="match status" value="1"/>
</dbReference>
<organism evidence="5">
    <name type="scientific">candidate division WOR-3 bacterium</name>
    <dbReference type="NCBI Taxonomy" id="2052148"/>
    <lineage>
        <taxon>Bacteria</taxon>
        <taxon>Bacteria division WOR-3</taxon>
    </lineage>
</organism>
<dbReference type="Gene3D" id="2.60.40.1120">
    <property type="entry name" value="Carboxypeptidase-like, regulatory domain"/>
    <property type="match status" value="1"/>
</dbReference>
<dbReference type="InterPro" id="IPR000834">
    <property type="entry name" value="Peptidase_M14"/>
</dbReference>
<comment type="similarity">
    <text evidence="1 3">Belongs to the peptidase M14 family.</text>
</comment>
<gene>
    <name evidence="5" type="ORF">ENV67_00275</name>
</gene>
<dbReference type="PRINTS" id="PR00765">
    <property type="entry name" value="CRBOXYPTASEA"/>
</dbReference>
<dbReference type="InterPro" id="IPR050753">
    <property type="entry name" value="Peptidase_M14_domain"/>
</dbReference>
<dbReference type="PROSITE" id="PS52035">
    <property type="entry name" value="PEPTIDASE_M14"/>
    <property type="match status" value="1"/>
</dbReference>
<sequence>MIFLFLLITQDIKKEVRIFVNEHKDVYVIHNLGVSIENYNGEFIETHLDNNMIQKLKERGYRVEIIDKKEDYPKVDYHNYASMVSKLDSIVSQYPAIAKKYIVGTTQQGRTIWALKISDNVELDEREPEVRFIGIIHGDEPIGCELTLYLADTLTKSYGIDSYLTSLVNDREIYLIPMFNVDGRENSSRFYANGVDPNRNFPVPDGSIGDDGTYTIFQETQNLMDWSDTMNFVLSVTYHSGAKIVNYQWDYTNAYPPLYSLIRKIAIGYAIRNDTIFYSPDPSWCADSGTVRGYLWYPAPGSLQDWSYHWTGCIDYTIELNSSKWPSSSKLPVIWENNKKSMLWLIEQAGKGIRGIVKDSITGNTIQAEYSIQGVNKTFRTGKNGDFSRPLLNGNWTLVFTKTGYFEKVVSNIPVSFDSTTFIEVLMKPISGMIEDTMHLSIIIEKYPFLKESFLYFIPESGNYSLKIFDLSGRIVKNIFDGKFINKGIYTCNIGDLKDGVYFIIINSERERITKKVIYLK</sequence>
<dbReference type="SUPFAM" id="SSF49464">
    <property type="entry name" value="Carboxypeptidase regulatory domain-like"/>
    <property type="match status" value="1"/>
</dbReference>
<evidence type="ECO:0000313" key="5">
    <source>
        <dbReference type="EMBL" id="HGW90965.1"/>
    </source>
</evidence>
<dbReference type="AlphaFoldDB" id="A0A7C4YEP2"/>
<dbReference type="GO" id="GO:0008270">
    <property type="term" value="F:zinc ion binding"/>
    <property type="evidence" value="ECO:0007669"/>
    <property type="project" value="InterPro"/>
</dbReference>
<name>A0A7C4YEP2_UNCW3</name>
<dbReference type="SUPFAM" id="SSF53187">
    <property type="entry name" value="Zn-dependent exopeptidases"/>
    <property type="match status" value="1"/>
</dbReference>
<keyword evidence="2" id="KW-0325">Glycoprotein</keyword>
<feature type="active site" description="Proton donor/acceptor" evidence="3">
    <location>
        <position position="319"/>
    </location>
</feature>
<dbReference type="NCBIfam" id="TIGR04183">
    <property type="entry name" value="Por_Secre_tail"/>
    <property type="match status" value="1"/>
</dbReference>
<dbReference type="Gene3D" id="3.40.630.10">
    <property type="entry name" value="Zn peptidases"/>
    <property type="match status" value="1"/>
</dbReference>
<accession>A0A7C4YEP2</accession>
<dbReference type="PROSITE" id="PS00132">
    <property type="entry name" value="CARBOXYPEPT_ZN_1"/>
    <property type="match status" value="1"/>
</dbReference>
<dbReference type="GO" id="GO:0004181">
    <property type="term" value="F:metallocarboxypeptidase activity"/>
    <property type="evidence" value="ECO:0007669"/>
    <property type="project" value="InterPro"/>
</dbReference>
<evidence type="ECO:0000256" key="2">
    <source>
        <dbReference type="ARBA" id="ARBA00023180"/>
    </source>
</evidence>
<reference evidence="5" key="1">
    <citation type="journal article" date="2020" name="mSystems">
        <title>Genome- and Community-Level Interaction Insights into Carbon Utilization and Element Cycling Functions of Hydrothermarchaeota in Hydrothermal Sediment.</title>
        <authorList>
            <person name="Zhou Z."/>
            <person name="Liu Y."/>
            <person name="Xu W."/>
            <person name="Pan J."/>
            <person name="Luo Z.H."/>
            <person name="Li M."/>
        </authorList>
    </citation>
    <scope>NUCLEOTIDE SEQUENCE [LARGE SCALE GENOMIC DNA]</scope>
    <source>
        <strain evidence="5">SpSt-780</strain>
    </source>
</reference>
<dbReference type="GO" id="GO:0016485">
    <property type="term" value="P:protein processing"/>
    <property type="evidence" value="ECO:0007669"/>
    <property type="project" value="TreeGrafter"/>
</dbReference>
<dbReference type="SMART" id="SM00631">
    <property type="entry name" value="Zn_pept"/>
    <property type="match status" value="1"/>
</dbReference>
<dbReference type="PANTHER" id="PTHR11532">
    <property type="entry name" value="PROTEASE M14 CARBOXYPEPTIDASE"/>
    <property type="match status" value="1"/>
</dbReference>
<evidence type="ECO:0000259" key="4">
    <source>
        <dbReference type="PROSITE" id="PS52035"/>
    </source>
</evidence>
<dbReference type="GO" id="GO:0006518">
    <property type="term" value="P:peptide metabolic process"/>
    <property type="evidence" value="ECO:0007669"/>
    <property type="project" value="TreeGrafter"/>
</dbReference>
<dbReference type="PANTHER" id="PTHR11532:SF57">
    <property type="entry name" value="CARBOXYPEPTIDASE D, B"/>
    <property type="match status" value="1"/>
</dbReference>
<evidence type="ECO:0000256" key="1">
    <source>
        <dbReference type="ARBA" id="ARBA00005988"/>
    </source>
</evidence>
<evidence type="ECO:0000256" key="3">
    <source>
        <dbReference type="PROSITE-ProRule" id="PRU01379"/>
    </source>
</evidence>
<dbReference type="InterPro" id="IPR026444">
    <property type="entry name" value="Secre_tail"/>
</dbReference>
<comment type="caution">
    <text evidence="5">The sequence shown here is derived from an EMBL/GenBank/DDBJ whole genome shotgun (WGS) entry which is preliminary data.</text>
</comment>
<dbReference type="InterPro" id="IPR008969">
    <property type="entry name" value="CarboxyPept-like_regulatory"/>
</dbReference>
<dbReference type="InterPro" id="IPR057246">
    <property type="entry name" value="CARBOXYPEPT_ZN_1"/>
</dbReference>
<feature type="domain" description="Peptidase M14" evidence="4">
    <location>
        <begin position="76"/>
        <end position="349"/>
    </location>
</feature>
<dbReference type="Pfam" id="PF18962">
    <property type="entry name" value="Por_Secre_tail"/>
    <property type="match status" value="1"/>
</dbReference>
<protein>
    <submittedName>
        <fullName evidence="5">T9SS type A sorting domain-containing protein</fullName>
    </submittedName>
</protein>
<proteinExistence type="inferred from homology"/>